<reference evidence="2 3" key="1">
    <citation type="submission" date="2019-10" db="EMBL/GenBank/DDBJ databases">
        <authorList>
            <person name="Palmer J.M."/>
        </authorList>
    </citation>
    <scope>NUCLEOTIDE SEQUENCE [LARGE SCALE GENOMIC DNA]</scope>
    <source>
        <strain evidence="2 3">TWF718</strain>
    </source>
</reference>
<feature type="compositionally biased region" description="Low complexity" evidence="1">
    <location>
        <begin position="633"/>
        <end position="646"/>
    </location>
</feature>
<feature type="compositionally biased region" description="Polar residues" evidence="1">
    <location>
        <begin position="575"/>
        <end position="610"/>
    </location>
</feature>
<keyword evidence="3" id="KW-1185">Reference proteome</keyword>
<feature type="compositionally biased region" description="Low complexity" evidence="1">
    <location>
        <begin position="271"/>
        <end position="284"/>
    </location>
</feature>
<dbReference type="AlphaFoldDB" id="A0AAN8N790"/>
<accession>A0AAN8N790</accession>
<feature type="compositionally biased region" description="Polar residues" evidence="1">
    <location>
        <begin position="843"/>
        <end position="853"/>
    </location>
</feature>
<evidence type="ECO:0000313" key="3">
    <source>
        <dbReference type="Proteomes" id="UP001313282"/>
    </source>
</evidence>
<feature type="compositionally biased region" description="Polar residues" evidence="1">
    <location>
        <begin position="332"/>
        <end position="362"/>
    </location>
</feature>
<organism evidence="2 3">
    <name type="scientific">Orbilia javanica</name>
    <dbReference type="NCBI Taxonomy" id="47235"/>
    <lineage>
        <taxon>Eukaryota</taxon>
        <taxon>Fungi</taxon>
        <taxon>Dikarya</taxon>
        <taxon>Ascomycota</taxon>
        <taxon>Pezizomycotina</taxon>
        <taxon>Orbiliomycetes</taxon>
        <taxon>Orbiliales</taxon>
        <taxon>Orbiliaceae</taxon>
        <taxon>Orbilia</taxon>
    </lineage>
</organism>
<protein>
    <submittedName>
        <fullName evidence="2">Uncharacterized protein</fullName>
    </submittedName>
</protein>
<feature type="compositionally biased region" description="Polar residues" evidence="1">
    <location>
        <begin position="292"/>
        <end position="308"/>
    </location>
</feature>
<gene>
    <name evidence="2" type="ORF">TWF718_005109</name>
</gene>
<comment type="caution">
    <text evidence="2">The sequence shown here is derived from an EMBL/GenBank/DDBJ whole genome shotgun (WGS) entry which is preliminary data.</text>
</comment>
<feature type="region of interest" description="Disordered" evidence="1">
    <location>
        <begin position="271"/>
        <end position="362"/>
    </location>
</feature>
<feature type="compositionally biased region" description="Polar residues" evidence="1">
    <location>
        <begin position="810"/>
        <end position="834"/>
    </location>
</feature>
<feature type="region of interest" description="Disordered" evidence="1">
    <location>
        <begin position="810"/>
        <end position="853"/>
    </location>
</feature>
<dbReference type="EMBL" id="JAVHNR010000002">
    <property type="protein sequence ID" value="KAK6351961.1"/>
    <property type="molecule type" value="Genomic_DNA"/>
</dbReference>
<name>A0AAN8N790_9PEZI</name>
<feature type="region of interest" description="Disordered" evidence="1">
    <location>
        <begin position="572"/>
        <end position="727"/>
    </location>
</feature>
<sequence>MAKKKGRYLSRPQNNLTLILISALTLFSESAAAWYQLNLFKDREDWWTRPDITSPAEIMVREGKGYACNAANRPIDDTAMDMVVIWNRPEVRGTVVKAVAFYEDEKCGSIPDPITGELPLPSVILVLSLDNPNAISMFNFKIPKLEFLWGSYRAFDLAAERNPKRIVGQFAGENLSGTMIQKDPNPVAPDKPYKAPVRIMRVLKENKFQSLTRTADINAIMRHAGETSQLSDEEAKTPQVSNMTKLLLGRIFQSIEEERMKGEEIRRRLAATSAAAGGSDSATIGTGGTDTNPDSVFGGQSTSQSQMPNLGMAQMPRGNPNSMDVPPPGSQLYPTYNPNVQTGQTSQNPTRPSGQQGTMTQQYPQYGNFPGQQGGISQSNAQQFSTPPLDTAQQFGPRLNGGNNYPSTMNRGSSLAPGTQYRPNDYPTGRVVADTAPNTGTNENSAPNAGIQEGSRPQSTYILPRLGPVKLHPELATALAQGDDPRMIGSRPVDLSAILQSYYMQPDKERWRDTYKAFVEHVKKLFGVVDQLYTLGEQGKVPPLEYAGNAERRQAGGGSGAGAIQQAQSFSQSSFVNQPPGQDQYLGSDQPSINEIPQSRPSQSYLSQQRAAFDEVPNTEGHHTGQMQMEVPQQEFQASQQAQQFEPTSQNPPSQRMVIEGEGIERLSVPGVFRLGVPRRDEQSQSTSQPPGAEGELLSNQRSVFQESLDPNFEYQGPQPSDQQLGQGSQNFIEYVPSPNAVFPDWGEDFALDRPETSSEEEPELAPPPPRSFTIADIFNRQLEAVDPNDNNAGASTNIENIPAMFQRGPSGTTTVAGGQAPSQNNQLYNSPSVGQLRPIPGSTGQSESTRSPYANQIQNIELDQREYEQRANPDIEHIPNSRLVAKQRGNSVPFRIERFPPRPVQDASVLATGDQAPGTGEEGTQGPIPGPEVFNREGELRPESFPSQYIEEYLPVAANLELGQGEGLDRRFREMVRDMVWGKPSVSEESQQPSFPGAHALGSQGSNPVISDEVLLRPPPIRQPPEGLHVTGPNPRDLATAERGLAQSYANLLSQLRRQDYFQRQPNAERTPGYITPQFLQPPSLDPMINPFLEEDNSPPPPSLMMENLNPDLTRQQIWDTKYDYTDPMLDRDFALYMLQQEREERDKRNSDPFREWRTNLKSMVNFQQRRRARPQDIPYWSMVPTSIQGRAPSTDNNRALTQQAINVIANPQNFDAEWNEAENSLVIKKMKPNTYV</sequence>
<feature type="region of interest" description="Disordered" evidence="1">
    <location>
        <begin position="744"/>
        <end position="770"/>
    </location>
</feature>
<feature type="region of interest" description="Disordered" evidence="1">
    <location>
        <begin position="987"/>
        <end position="1006"/>
    </location>
</feature>
<proteinExistence type="predicted"/>
<evidence type="ECO:0000313" key="2">
    <source>
        <dbReference type="EMBL" id="KAK6351961.1"/>
    </source>
</evidence>
<feature type="compositionally biased region" description="Polar residues" evidence="1">
    <location>
        <begin position="718"/>
        <end position="727"/>
    </location>
</feature>
<dbReference type="Proteomes" id="UP001313282">
    <property type="component" value="Unassembled WGS sequence"/>
</dbReference>
<feature type="region of interest" description="Disordered" evidence="1">
    <location>
        <begin position="914"/>
        <end position="939"/>
    </location>
</feature>
<evidence type="ECO:0000256" key="1">
    <source>
        <dbReference type="SAM" id="MobiDB-lite"/>
    </source>
</evidence>